<gene>
    <name evidence="1" type="ORF">HMPREF1979_02654</name>
</gene>
<sequence length="50" mass="5901">MWMKYVDLSLLSVVLTDAARSQWRIFTGASAQEIALWPRILQIRGHKTWR</sequence>
<comment type="caution">
    <text evidence="1">The sequence shown here is derived from an EMBL/GenBank/DDBJ whole genome shotgun (WGS) entry which is preliminary data.</text>
</comment>
<name>U1RV89_9ACTO</name>
<dbReference type="EMBL" id="AWSE01000181">
    <property type="protein sequence ID" value="ERH22352.1"/>
    <property type="molecule type" value="Genomic_DNA"/>
</dbReference>
<dbReference type="AlphaFoldDB" id="U1RV89"/>
<keyword evidence="2" id="KW-1185">Reference proteome</keyword>
<proteinExistence type="predicted"/>
<evidence type="ECO:0000313" key="1">
    <source>
        <dbReference type="EMBL" id="ERH22352.1"/>
    </source>
</evidence>
<reference evidence="1 2" key="1">
    <citation type="submission" date="2013-08" db="EMBL/GenBank/DDBJ databases">
        <authorList>
            <person name="Weinstock G."/>
            <person name="Sodergren E."/>
            <person name="Wylie T."/>
            <person name="Fulton L."/>
            <person name="Fulton R."/>
            <person name="Fronick C."/>
            <person name="O'Laughlin M."/>
            <person name="Godfrey J."/>
            <person name="Miner T."/>
            <person name="Herter B."/>
            <person name="Appelbaum E."/>
            <person name="Cordes M."/>
            <person name="Lek S."/>
            <person name="Wollam A."/>
            <person name="Pepin K.H."/>
            <person name="Palsikar V.B."/>
            <person name="Mitreva M."/>
            <person name="Wilson R.K."/>
        </authorList>
    </citation>
    <scope>NUCLEOTIDE SEQUENCE [LARGE SCALE GENOMIC DNA]</scope>
    <source>
        <strain evidence="1 2">F0542</strain>
    </source>
</reference>
<organism evidence="1 2">
    <name type="scientific">Actinomyces johnsonii F0542</name>
    <dbReference type="NCBI Taxonomy" id="1321818"/>
    <lineage>
        <taxon>Bacteria</taxon>
        <taxon>Bacillati</taxon>
        <taxon>Actinomycetota</taxon>
        <taxon>Actinomycetes</taxon>
        <taxon>Actinomycetales</taxon>
        <taxon>Actinomycetaceae</taxon>
        <taxon>Actinomyces</taxon>
    </lineage>
</organism>
<dbReference type="Proteomes" id="UP000016536">
    <property type="component" value="Unassembled WGS sequence"/>
</dbReference>
<evidence type="ECO:0000313" key="2">
    <source>
        <dbReference type="Proteomes" id="UP000016536"/>
    </source>
</evidence>
<accession>U1RV89</accession>
<protein>
    <submittedName>
        <fullName evidence="1">Uncharacterized protein</fullName>
    </submittedName>
</protein>
<dbReference type="HOGENOM" id="CLU_3113657_0_0_11"/>